<proteinExistence type="predicted"/>
<gene>
    <name evidence="1" type="ORF">MJO28_005908</name>
</gene>
<organism evidence="1 2">
    <name type="scientific">Puccinia striiformis f. sp. tritici</name>
    <dbReference type="NCBI Taxonomy" id="168172"/>
    <lineage>
        <taxon>Eukaryota</taxon>
        <taxon>Fungi</taxon>
        <taxon>Dikarya</taxon>
        <taxon>Basidiomycota</taxon>
        <taxon>Pucciniomycotina</taxon>
        <taxon>Pucciniomycetes</taxon>
        <taxon>Pucciniales</taxon>
        <taxon>Pucciniaceae</taxon>
        <taxon>Puccinia</taxon>
    </lineage>
</organism>
<name>A0ACC0EHH1_9BASI</name>
<accession>A0ACC0EHH1</accession>
<dbReference type="Proteomes" id="UP001060170">
    <property type="component" value="Chromosome 6"/>
</dbReference>
<dbReference type="EMBL" id="CM045870">
    <property type="protein sequence ID" value="KAI7953361.1"/>
    <property type="molecule type" value="Genomic_DNA"/>
</dbReference>
<reference evidence="2" key="2">
    <citation type="journal article" date="2018" name="Mol. Plant Microbe Interact.">
        <title>Genome sequence resources for the wheat stripe rust pathogen (Puccinia striiformis f. sp. tritici) and the barley stripe rust pathogen (Puccinia striiformis f. sp. hordei).</title>
        <authorList>
            <person name="Xia C."/>
            <person name="Wang M."/>
            <person name="Yin C."/>
            <person name="Cornejo O.E."/>
            <person name="Hulbert S.H."/>
            <person name="Chen X."/>
        </authorList>
    </citation>
    <scope>NUCLEOTIDE SEQUENCE [LARGE SCALE GENOMIC DNA]</scope>
    <source>
        <strain evidence="2">93-210</strain>
    </source>
</reference>
<keyword evidence="2" id="KW-1185">Reference proteome</keyword>
<sequence length="356" mass="40682">MSSTTHTLRNPLANPNEPTPSSIDGVSLELERELRLYGALLIQQAGVLLKLPQIVMATASTLFQRFYFVTSFIHFGIRDISSGALFLASKLEEKPTRIRDIINVYDYLISLIDWSRDQVSMTSNKEEEEEDSSTTKRMILETQQKIKDNPLLPAEIKLSMIRNLESKHPSSLTVTQDSSGCHRSDQSKFSSLDISNFKYTPMDYFHQKFYDRKEEIVVSEMQILKRLGFHVQVQQPYSAMVNYLQVLNLTDNEDITQRAWNVLNDSLLTSLPALYPASHLGALSIYVSIRDQSIVRLPDEWWTLFDVSEENELIEMAAILESIYPSSTSSDDYPSVWVRVSGLPITKEALRRSLLM</sequence>
<comment type="caution">
    <text evidence="1">The sequence shown here is derived from an EMBL/GenBank/DDBJ whole genome shotgun (WGS) entry which is preliminary data.</text>
</comment>
<reference evidence="2" key="1">
    <citation type="journal article" date="2018" name="BMC Genomics">
        <title>Genomic insights into host adaptation between the wheat stripe rust pathogen (Puccinia striiformis f. sp. tritici) and the barley stripe rust pathogen (Puccinia striiformis f. sp. hordei).</title>
        <authorList>
            <person name="Xia C."/>
            <person name="Wang M."/>
            <person name="Yin C."/>
            <person name="Cornejo O.E."/>
            <person name="Hulbert S.H."/>
            <person name="Chen X."/>
        </authorList>
    </citation>
    <scope>NUCLEOTIDE SEQUENCE [LARGE SCALE GENOMIC DNA]</scope>
    <source>
        <strain evidence="2">93-210</strain>
    </source>
</reference>
<protein>
    <submittedName>
        <fullName evidence="1">Uncharacterized protein</fullName>
    </submittedName>
</protein>
<reference evidence="1 2" key="3">
    <citation type="journal article" date="2022" name="Microbiol. Spectr.">
        <title>Folding features and dynamics of 3D genome architecture in plant fungal pathogens.</title>
        <authorList>
            <person name="Xia C."/>
        </authorList>
    </citation>
    <scope>NUCLEOTIDE SEQUENCE [LARGE SCALE GENOMIC DNA]</scope>
    <source>
        <strain evidence="1 2">93-210</strain>
    </source>
</reference>
<evidence type="ECO:0000313" key="1">
    <source>
        <dbReference type="EMBL" id="KAI7953361.1"/>
    </source>
</evidence>
<evidence type="ECO:0000313" key="2">
    <source>
        <dbReference type="Proteomes" id="UP001060170"/>
    </source>
</evidence>